<evidence type="ECO:0000313" key="1">
    <source>
        <dbReference type="EMBL" id="TVU11017.1"/>
    </source>
</evidence>
<comment type="caution">
    <text evidence="1">The sequence shown here is derived from an EMBL/GenBank/DDBJ whole genome shotgun (WGS) entry which is preliminary data.</text>
</comment>
<dbReference type="Gramene" id="TVU11017">
    <property type="protein sequence ID" value="TVU11017"/>
    <property type="gene ID" value="EJB05_44578"/>
</dbReference>
<dbReference type="AlphaFoldDB" id="A0A5J9TIK0"/>
<organism evidence="1 2">
    <name type="scientific">Eragrostis curvula</name>
    <name type="common">weeping love grass</name>
    <dbReference type="NCBI Taxonomy" id="38414"/>
    <lineage>
        <taxon>Eukaryota</taxon>
        <taxon>Viridiplantae</taxon>
        <taxon>Streptophyta</taxon>
        <taxon>Embryophyta</taxon>
        <taxon>Tracheophyta</taxon>
        <taxon>Spermatophyta</taxon>
        <taxon>Magnoliopsida</taxon>
        <taxon>Liliopsida</taxon>
        <taxon>Poales</taxon>
        <taxon>Poaceae</taxon>
        <taxon>PACMAD clade</taxon>
        <taxon>Chloridoideae</taxon>
        <taxon>Eragrostideae</taxon>
        <taxon>Eragrostidinae</taxon>
        <taxon>Eragrostis</taxon>
    </lineage>
</organism>
<keyword evidence="2" id="KW-1185">Reference proteome</keyword>
<sequence>MAPQCLVETLINQYNFSAHRHNFSRRDFRRRRRPSGFRFRRLGFRQGKSTGMLWNSVRSKFGPEQSQANLSSHVCEAAEVNFAINTLFGTPGGTIIKFVEVRWRSFKPSLRKALRLSM</sequence>
<dbReference type="Proteomes" id="UP000324897">
    <property type="component" value="Chromosome 3"/>
</dbReference>
<reference evidence="1 2" key="1">
    <citation type="journal article" date="2019" name="Sci. Rep.">
        <title>A high-quality genome of Eragrostis curvula grass provides insights into Poaceae evolution and supports new strategies to enhance forage quality.</title>
        <authorList>
            <person name="Carballo J."/>
            <person name="Santos B.A.C.M."/>
            <person name="Zappacosta D."/>
            <person name="Garbus I."/>
            <person name="Selva J.P."/>
            <person name="Gallo C.A."/>
            <person name="Diaz A."/>
            <person name="Albertini E."/>
            <person name="Caccamo M."/>
            <person name="Echenique V."/>
        </authorList>
    </citation>
    <scope>NUCLEOTIDE SEQUENCE [LARGE SCALE GENOMIC DNA]</scope>
    <source>
        <strain evidence="2">cv. Victoria</strain>
        <tissue evidence="1">Leaf</tissue>
    </source>
</reference>
<evidence type="ECO:0000313" key="2">
    <source>
        <dbReference type="Proteomes" id="UP000324897"/>
    </source>
</evidence>
<dbReference type="EMBL" id="RWGY01000039">
    <property type="protein sequence ID" value="TVU11017.1"/>
    <property type="molecule type" value="Genomic_DNA"/>
</dbReference>
<name>A0A5J9TIK0_9POAL</name>
<protein>
    <submittedName>
        <fullName evidence="1">Uncharacterized protein</fullName>
    </submittedName>
</protein>
<accession>A0A5J9TIK0</accession>
<proteinExistence type="predicted"/>
<gene>
    <name evidence="1" type="ORF">EJB05_44578</name>
</gene>